<comment type="caution">
    <text evidence="10">The sequence shown here is derived from an EMBL/GenBank/DDBJ whole genome shotgun (WGS) entry which is preliminary data.</text>
</comment>
<dbReference type="EMBL" id="MDDS01000016">
    <property type="protein sequence ID" value="ODP38323.1"/>
    <property type="molecule type" value="Genomic_DNA"/>
</dbReference>
<dbReference type="SUPFAM" id="SSF55874">
    <property type="entry name" value="ATPase domain of HSP90 chaperone/DNA topoisomerase II/histidine kinase"/>
    <property type="match status" value="1"/>
</dbReference>
<dbReference type="OrthoDB" id="9801651at2"/>
<evidence type="ECO:0000256" key="3">
    <source>
        <dbReference type="ARBA" id="ARBA00022553"/>
    </source>
</evidence>
<dbReference type="CDD" id="cd16922">
    <property type="entry name" value="HATPase_EvgS-ArcB-TorS-like"/>
    <property type="match status" value="1"/>
</dbReference>
<evidence type="ECO:0000256" key="2">
    <source>
        <dbReference type="ARBA" id="ARBA00012438"/>
    </source>
</evidence>
<dbReference type="Gene3D" id="3.40.50.2300">
    <property type="match status" value="1"/>
</dbReference>
<keyword evidence="11" id="KW-1185">Reference proteome</keyword>
<dbReference type="SMART" id="SM00388">
    <property type="entry name" value="HisKA"/>
    <property type="match status" value="1"/>
</dbReference>
<dbReference type="PANTHER" id="PTHR45339">
    <property type="entry name" value="HYBRID SIGNAL TRANSDUCTION HISTIDINE KINASE J"/>
    <property type="match status" value="1"/>
</dbReference>
<comment type="catalytic activity">
    <reaction evidence="1">
        <text>ATP + protein L-histidine = ADP + protein N-phospho-L-histidine.</text>
        <dbReference type="EC" id="2.7.13.3"/>
    </reaction>
</comment>
<proteinExistence type="predicted"/>
<keyword evidence="7" id="KW-0472">Membrane</keyword>
<dbReference type="InterPro" id="IPR011990">
    <property type="entry name" value="TPR-like_helical_dom_sf"/>
</dbReference>
<dbReference type="InterPro" id="IPR036097">
    <property type="entry name" value="HisK_dim/P_sf"/>
</dbReference>
<dbReference type="InterPro" id="IPR019734">
    <property type="entry name" value="TPR_rpt"/>
</dbReference>
<dbReference type="SMART" id="SM00028">
    <property type="entry name" value="TPR"/>
    <property type="match status" value="3"/>
</dbReference>
<evidence type="ECO:0000259" key="9">
    <source>
        <dbReference type="PROSITE" id="PS50109"/>
    </source>
</evidence>
<dbReference type="Pfam" id="PF14938">
    <property type="entry name" value="SNAP"/>
    <property type="match status" value="1"/>
</dbReference>
<dbReference type="PROSITE" id="PS50005">
    <property type="entry name" value="TPR"/>
    <property type="match status" value="1"/>
</dbReference>
<keyword evidence="5" id="KW-0802">TPR repeat</keyword>
<dbReference type="SUPFAM" id="SSF47384">
    <property type="entry name" value="Homodimeric domain of signal transducing histidine kinase"/>
    <property type="match status" value="1"/>
</dbReference>
<keyword evidence="7" id="KW-1133">Transmembrane helix</keyword>
<dbReference type="PRINTS" id="PR00344">
    <property type="entry name" value="BCTRLSENSOR"/>
</dbReference>
<dbReference type="InterPro" id="IPR036890">
    <property type="entry name" value="HATPase_C_sf"/>
</dbReference>
<feature type="region of interest" description="Disordered" evidence="6">
    <location>
        <begin position="786"/>
        <end position="805"/>
    </location>
</feature>
<feature type="repeat" description="TPR" evidence="5">
    <location>
        <begin position="148"/>
        <end position="181"/>
    </location>
</feature>
<dbReference type="FunFam" id="3.30.565.10:FF:000010">
    <property type="entry name" value="Sensor histidine kinase RcsC"/>
    <property type="match status" value="1"/>
</dbReference>
<dbReference type="Pfam" id="PF00512">
    <property type="entry name" value="HisKA"/>
    <property type="match status" value="1"/>
</dbReference>
<dbReference type="STRING" id="1888892.BFL28_14475"/>
<dbReference type="Gene3D" id="1.25.40.10">
    <property type="entry name" value="Tetratricopeptide repeat domain"/>
    <property type="match status" value="2"/>
</dbReference>
<dbReference type="SUPFAM" id="SSF52172">
    <property type="entry name" value="CheY-like"/>
    <property type="match status" value="1"/>
</dbReference>
<reference evidence="10 11" key="1">
    <citation type="submission" date="2016-08" db="EMBL/GenBank/DDBJ databases">
        <title>Draft genome of the agarase producing Sphingomonas sp. MCT13.</title>
        <authorList>
            <person name="D'Andrea M.M."/>
            <person name="Rossolini G.M."/>
            <person name="Thaller M.C."/>
        </authorList>
    </citation>
    <scope>NUCLEOTIDE SEQUENCE [LARGE SCALE GENOMIC DNA]</scope>
    <source>
        <strain evidence="10 11">MCT13</strain>
    </source>
</reference>
<dbReference type="PROSITE" id="PS50109">
    <property type="entry name" value="HIS_KIN"/>
    <property type="match status" value="1"/>
</dbReference>
<evidence type="ECO:0000313" key="11">
    <source>
        <dbReference type="Proteomes" id="UP000094487"/>
    </source>
</evidence>
<keyword evidence="3" id="KW-0597">Phosphoprotein</keyword>
<keyword evidence="4" id="KW-0902">Two-component regulatory system</keyword>
<keyword evidence="7" id="KW-0812">Transmembrane</keyword>
<feature type="domain" description="Histidine kinase" evidence="9">
    <location>
        <begin position="437"/>
        <end position="653"/>
    </location>
</feature>
<sequence length="805" mass="86776">MLRTLLLAALLLVSAPALAQQQAADRLIADAKAAMMAEPSRALTVAAQAERRATLIADPNARATGMATALWLQSEALLRLRDAKAAQPRITRALRMIAGGNAPPKLRGDLLMARSGVQQAQSRPAEAMASLQEAFNIFGAAGERRSQSLALQMIAALYTEANDYVSAEKYFKQAAEVYEGDPQLLLFLYNNRGAALLQLERPADAMGQFRLALDVARKLGSDTLLPPIYANLARSLLELGRPSQADAMIDSGLRSAARAGQDAPARLLAIRAEIALQRGQLDTARRLIERSFAGVDLSNTPIAFRDAHLTAYQIYKRLGEDSLALPHLERTRAMGLETAALATSTSTALMAARFDYANQELRIANLKAEELRKAAEFQRTIFYGLAGATLVVITLLSIGLFTIRRSRNQVRAANTELNQTNVALEKALKAKTEFLATTSHEIRTPLNGILGMTQIMLRDPAVSATTRDRLGIVHGAGMTMRALVDDILDVAKMETGNLSVDLAPTDLHHMLRDVTRMWEEQAKAKDVDFQLDIADAPRWIETDSGRLRQMLFNLLSNAVKFTEQGSVGLRAAAAGERLLIEISDTGIGIPADKHEEIFESFKQADSGTTRKFGGTGLGLAIVRNLGRALDGEVRVHSVEGEGTTFTVSLPIRLAEPPAGTGAVADHRETIVVLDKNPIARGMLRALFAPKFAAVEFAATADEAIERLPSEGSALLLCDEITLKAADEEVMEALNQLVARAKAAGARTAVLWSKPDEAILTQLRATAVDIIVAKPIAGPALIDALMPGGRENDGHERDGKLVSEAA</sequence>
<dbReference type="InterPro" id="IPR011006">
    <property type="entry name" value="CheY-like_superfamily"/>
</dbReference>
<dbReference type="AlphaFoldDB" id="A0A1E3LX68"/>
<dbReference type="Proteomes" id="UP000094487">
    <property type="component" value="Unassembled WGS sequence"/>
</dbReference>
<dbReference type="CDD" id="cd00082">
    <property type="entry name" value="HisKA"/>
    <property type="match status" value="1"/>
</dbReference>
<dbReference type="InterPro" id="IPR003661">
    <property type="entry name" value="HisK_dim/P_dom"/>
</dbReference>
<dbReference type="SMART" id="SM00387">
    <property type="entry name" value="HATPase_c"/>
    <property type="match status" value="1"/>
</dbReference>
<gene>
    <name evidence="10" type="ORF">BFL28_14475</name>
</gene>
<dbReference type="InterPro" id="IPR004358">
    <property type="entry name" value="Sig_transdc_His_kin-like_C"/>
</dbReference>
<evidence type="ECO:0000256" key="8">
    <source>
        <dbReference type="SAM" id="SignalP"/>
    </source>
</evidence>
<dbReference type="GO" id="GO:0000155">
    <property type="term" value="F:phosphorelay sensor kinase activity"/>
    <property type="evidence" value="ECO:0007669"/>
    <property type="project" value="InterPro"/>
</dbReference>
<feature type="transmembrane region" description="Helical" evidence="7">
    <location>
        <begin position="381"/>
        <end position="403"/>
    </location>
</feature>
<dbReference type="Pfam" id="PF02518">
    <property type="entry name" value="HATPase_c"/>
    <property type="match status" value="1"/>
</dbReference>
<organism evidence="10 11">
    <name type="scientific">Sphingomonas turrisvirgatae</name>
    <dbReference type="NCBI Taxonomy" id="1888892"/>
    <lineage>
        <taxon>Bacteria</taxon>
        <taxon>Pseudomonadati</taxon>
        <taxon>Pseudomonadota</taxon>
        <taxon>Alphaproteobacteria</taxon>
        <taxon>Sphingomonadales</taxon>
        <taxon>Sphingomonadaceae</taxon>
        <taxon>Sphingomonas</taxon>
    </lineage>
</organism>
<dbReference type="Gene3D" id="1.10.287.130">
    <property type="match status" value="1"/>
</dbReference>
<feature type="chain" id="PRO_5009132135" description="histidine kinase" evidence="8">
    <location>
        <begin position="20"/>
        <end position="805"/>
    </location>
</feature>
<dbReference type="RefSeq" id="WP_069319974.1">
    <property type="nucleotide sequence ID" value="NZ_MDDS01000016.1"/>
</dbReference>
<keyword evidence="8" id="KW-0732">Signal</keyword>
<dbReference type="SUPFAM" id="SSF48452">
    <property type="entry name" value="TPR-like"/>
    <property type="match status" value="2"/>
</dbReference>
<feature type="signal peptide" evidence="8">
    <location>
        <begin position="1"/>
        <end position="19"/>
    </location>
</feature>
<accession>A0A1E3LX68</accession>
<evidence type="ECO:0000256" key="7">
    <source>
        <dbReference type="SAM" id="Phobius"/>
    </source>
</evidence>
<feature type="compositionally biased region" description="Basic and acidic residues" evidence="6">
    <location>
        <begin position="789"/>
        <end position="805"/>
    </location>
</feature>
<evidence type="ECO:0000256" key="6">
    <source>
        <dbReference type="SAM" id="MobiDB-lite"/>
    </source>
</evidence>
<dbReference type="InterPro" id="IPR003594">
    <property type="entry name" value="HATPase_dom"/>
</dbReference>
<dbReference type="InterPro" id="IPR005467">
    <property type="entry name" value="His_kinase_dom"/>
</dbReference>
<name>A0A1E3LX68_9SPHN</name>
<dbReference type="EC" id="2.7.13.3" evidence="2"/>
<dbReference type="Gene3D" id="3.30.565.10">
    <property type="entry name" value="Histidine kinase-like ATPase, C-terminal domain"/>
    <property type="match status" value="1"/>
</dbReference>
<evidence type="ECO:0000313" key="10">
    <source>
        <dbReference type="EMBL" id="ODP38323.1"/>
    </source>
</evidence>
<dbReference type="PANTHER" id="PTHR45339:SF1">
    <property type="entry name" value="HYBRID SIGNAL TRANSDUCTION HISTIDINE KINASE J"/>
    <property type="match status" value="1"/>
</dbReference>
<evidence type="ECO:0000256" key="1">
    <source>
        <dbReference type="ARBA" id="ARBA00000085"/>
    </source>
</evidence>
<protein>
    <recommendedName>
        <fullName evidence="2">histidine kinase</fullName>
        <ecNumber evidence="2">2.7.13.3</ecNumber>
    </recommendedName>
</protein>
<evidence type="ECO:0000256" key="5">
    <source>
        <dbReference type="PROSITE-ProRule" id="PRU00339"/>
    </source>
</evidence>
<evidence type="ECO:0000256" key="4">
    <source>
        <dbReference type="ARBA" id="ARBA00023012"/>
    </source>
</evidence>